<proteinExistence type="inferred from homology"/>
<accession>A0A517DVP3</accession>
<organism evidence="6 7">
    <name type="scientific">Sporomusa termitida</name>
    <dbReference type="NCBI Taxonomy" id="2377"/>
    <lineage>
        <taxon>Bacteria</taxon>
        <taxon>Bacillati</taxon>
        <taxon>Bacillota</taxon>
        <taxon>Negativicutes</taxon>
        <taxon>Selenomonadales</taxon>
        <taxon>Sporomusaceae</taxon>
        <taxon>Sporomusa</taxon>
    </lineage>
</organism>
<dbReference type="InterPro" id="IPR036388">
    <property type="entry name" value="WH-like_DNA-bd_sf"/>
</dbReference>
<dbReference type="PROSITE" id="PS50931">
    <property type="entry name" value="HTH_LYSR"/>
    <property type="match status" value="1"/>
</dbReference>
<dbReference type="Proteomes" id="UP000320776">
    <property type="component" value="Chromosome"/>
</dbReference>
<keyword evidence="3" id="KW-0238">DNA-binding</keyword>
<dbReference type="FunFam" id="1.10.10.10:FF:000001">
    <property type="entry name" value="LysR family transcriptional regulator"/>
    <property type="match status" value="1"/>
</dbReference>
<dbReference type="PANTHER" id="PTHR30346:SF0">
    <property type="entry name" value="HCA OPERON TRANSCRIPTIONAL ACTIVATOR HCAR"/>
    <property type="match status" value="1"/>
</dbReference>
<dbReference type="Pfam" id="PF03466">
    <property type="entry name" value="LysR_substrate"/>
    <property type="match status" value="1"/>
</dbReference>
<sequence>MDIRNLQSFITVAQCLSFTEAAKRIYIGQSALSKQIADLESELGVELFIRHHRSLELTPAGKTLLKEGNALMTKITDIVEKTRQAQRGIRGSLKIGCFGFENAFLPYSLKKFRALYPQISVDIRVLTLRMIENAIESGELDLGFTLIMGREIKANRFSQRLIHRTPLCFLLPGDHPYAGAASLDISALAADSFIVLSDSETPDGFNWFMNLCAARGFTPCIASKTTRMESIYWYVEAGVGISFMPKDPSLARHVPANISLVSMQGKEAYCNIMATWRKEHTNPAVPLFLKVLNQFSQDTQPDTQEYLLTTAVGSRK</sequence>
<reference evidence="6 7" key="1">
    <citation type="submission" date="2019-02" db="EMBL/GenBank/DDBJ databases">
        <title>Closed genome of Sporomusa termitida DSM 4440.</title>
        <authorList>
            <person name="Poehlein A."/>
            <person name="Daniel R."/>
        </authorList>
    </citation>
    <scope>NUCLEOTIDE SEQUENCE [LARGE SCALE GENOMIC DNA]</scope>
    <source>
        <strain evidence="6 7">DSM 4440</strain>
    </source>
</reference>
<evidence type="ECO:0000256" key="1">
    <source>
        <dbReference type="ARBA" id="ARBA00009437"/>
    </source>
</evidence>
<dbReference type="PRINTS" id="PR00039">
    <property type="entry name" value="HTHLYSR"/>
</dbReference>
<protein>
    <submittedName>
        <fullName evidence="6">HTH-type transcriptional regulator HdfR</fullName>
    </submittedName>
</protein>
<keyword evidence="2" id="KW-0805">Transcription regulation</keyword>
<gene>
    <name evidence="6" type="primary">hdfR_2</name>
    <name evidence="6" type="ORF">SPTER_28140</name>
</gene>
<dbReference type="KEGG" id="sted:SPTER_28140"/>
<dbReference type="SUPFAM" id="SSF53850">
    <property type="entry name" value="Periplasmic binding protein-like II"/>
    <property type="match status" value="1"/>
</dbReference>
<feature type="domain" description="HTH lysR-type" evidence="5">
    <location>
        <begin position="1"/>
        <end position="58"/>
    </location>
</feature>
<dbReference type="InterPro" id="IPR000847">
    <property type="entry name" value="LysR_HTH_N"/>
</dbReference>
<dbReference type="Gene3D" id="3.40.190.10">
    <property type="entry name" value="Periplasmic binding protein-like II"/>
    <property type="match status" value="2"/>
</dbReference>
<dbReference type="InterPro" id="IPR005119">
    <property type="entry name" value="LysR_subst-bd"/>
</dbReference>
<dbReference type="CDD" id="cd08414">
    <property type="entry name" value="PBP2_LTTR_aromatics_like"/>
    <property type="match status" value="1"/>
</dbReference>
<dbReference type="InterPro" id="IPR036390">
    <property type="entry name" value="WH_DNA-bd_sf"/>
</dbReference>
<dbReference type="SUPFAM" id="SSF46785">
    <property type="entry name" value="Winged helix' DNA-binding domain"/>
    <property type="match status" value="1"/>
</dbReference>
<evidence type="ECO:0000256" key="2">
    <source>
        <dbReference type="ARBA" id="ARBA00023015"/>
    </source>
</evidence>
<dbReference type="AlphaFoldDB" id="A0A517DVP3"/>
<evidence type="ECO:0000256" key="3">
    <source>
        <dbReference type="ARBA" id="ARBA00023125"/>
    </source>
</evidence>
<evidence type="ECO:0000313" key="7">
    <source>
        <dbReference type="Proteomes" id="UP000320776"/>
    </source>
</evidence>
<keyword evidence="4" id="KW-0804">Transcription</keyword>
<dbReference type="GO" id="GO:0003677">
    <property type="term" value="F:DNA binding"/>
    <property type="evidence" value="ECO:0007669"/>
    <property type="project" value="UniProtKB-KW"/>
</dbReference>
<dbReference type="GO" id="GO:0003700">
    <property type="term" value="F:DNA-binding transcription factor activity"/>
    <property type="evidence" value="ECO:0007669"/>
    <property type="project" value="InterPro"/>
</dbReference>
<evidence type="ECO:0000259" key="5">
    <source>
        <dbReference type="PROSITE" id="PS50931"/>
    </source>
</evidence>
<keyword evidence="7" id="KW-1185">Reference proteome</keyword>
<evidence type="ECO:0000313" key="6">
    <source>
        <dbReference type="EMBL" id="QDR81434.1"/>
    </source>
</evidence>
<name>A0A517DVP3_9FIRM</name>
<dbReference type="Gene3D" id="1.10.10.10">
    <property type="entry name" value="Winged helix-like DNA-binding domain superfamily/Winged helix DNA-binding domain"/>
    <property type="match status" value="1"/>
</dbReference>
<dbReference type="PANTHER" id="PTHR30346">
    <property type="entry name" value="TRANSCRIPTIONAL DUAL REGULATOR HCAR-RELATED"/>
    <property type="match status" value="1"/>
</dbReference>
<dbReference type="GO" id="GO:0032993">
    <property type="term" value="C:protein-DNA complex"/>
    <property type="evidence" value="ECO:0007669"/>
    <property type="project" value="TreeGrafter"/>
</dbReference>
<dbReference type="EMBL" id="CP036259">
    <property type="protein sequence ID" value="QDR81434.1"/>
    <property type="molecule type" value="Genomic_DNA"/>
</dbReference>
<comment type="similarity">
    <text evidence="1">Belongs to the LysR transcriptional regulatory family.</text>
</comment>
<dbReference type="Pfam" id="PF00126">
    <property type="entry name" value="HTH_1"/>
    <property type="match status" value="1"/>
</dbReference>
<evidence type="ECO:0000256" key="4">
    <source>
        <dbReference type="ARBA" id="ARBA00023163"/>
    </source>
</evidence>
<dbReference type="RefSeq" id="WP_170233276.1">
    <property type="nucleotide sequence ID" value="NZ_CP036259.1"/>
</dbReference>